<dbReference type="PRINTS" id="PR00118">
    <property type="entry name" value="BLACTAMASEA"/>
</dbReference>
<dbReference type="AlphaFoldDB" id="A0A9X2J117"/>
<sequence length="304" mass="32300">MKAWMIPAVVLLASCTSGEPRTIVIPQVEDPNDFGPQGELLVIEAQSGGDLAVALIDSAGEPLVTVDPDKRMAFCSSFKVALAGAAFEAAGEGVIDLDTSVTYTRDDFPGYQPVMEAKLVDGSGSATLGEAVDAAVSSSDNLATNMLIEALGGPEAVTARWRGWGDTVSRLDRYETGLNENLPEDLRDTSSAMAMANTLRRLIDGSILAEEQADELARLTHKSTTGLDRVRAGLPDGWSAGDKTGTCRPEGMPNQQVNDIGWFRGPDGELYYFAVMLARPQLSLRDARAIHASVGQVLADIVTD</sequence>
<evidence type="ECO:0000256" key="3">
    <source>
        <dbReference type="ARBA" id="ARBA00012865"/>
    </source>
</evidence>
<dbReference type="GO" id="GO:0030655">
    <property type="term" value="P:beta-lactam antibiotic catabolic process"/>
    <property type="evidence" value="ECO:0007669"/>
    <property type="project" value="InterPro"/>
</dbReference>
<dbReference type="RefSeq" id="WP_252112324.1">
    <property type="nucleotide sequence ID" value="NZ_JAMSHT010000001.1"/>
</dbReference>
<evidence type="ECO:0000256" key="1">
    <source>
        <dbReference type="ARBA" id="ARBA00001526"/>
    </source>
</evidence>
<dbReference type="InterPro" id="IPR045155">
    <property type="entry name" value="Beta-lactam_cat"/>
</dbReference>
<keyword evidence="5" id="KW-0378">Hydrolase</keyword>
<gene>
    <name evidence="5" type="primary">bla</name>
    <name evidence="5" type="ORF">NDO55_03125</name>
</gene>
<accession>A0A9X2J117</accession>
<comment type="catalytic activity">
    <reaction evidence="1">
        <text>a beta-lactam + H2O = a substituted beta-amino acid</text>
        <dbReference type="Rhea" id="RHEA:20401"/>
        <dbReference type="ChEBI" id="CHEBI:15377"/>
        <dbReference type="ChEBI" id="CHEBI:35627"/>
        <dbReference type="ChEBI" id="CHEBI:140347"/>
        <dbReference type="EC" id="3.5.2.6"/>
    </reaction>
</comment>
<evidence type="ECO:0000259" key="4">
    <source>
        <dbReference type="Pfam" id="PF13354"/>
    </source>
</evidence>
<comment type="similarity">
    <text evidence="2">Belongs to the class-A beta-lactamase family.</text>
</comment>
<dbReference type="PROSITE" id="PS51257">
    <property type="entry name" value="PROKAR_LIPOPROTEIN"/>
    <property type="match status" value="1"/>
</dbReference>
<dbReference type="PANTHER" id="PTHR35333">
    <property type="entry name" value="BETA-LACTAMASE"/>
    <property type="match status" value="1"/>
</dbReference>
<dbReference type="PANTHER" id="PTHR35333:SF3">
    <property type="entry name" value="BETA-LACTAMASE-TYPE TRANSPEPTIDASE FOLD CONTAINING PROTEIN"/>
    <property type="match status" value="1"/>
</dbReference>
<dbReference type="SUPFAM" id="SSF56601">
    <property type="entry name" value="beta-lactamase/transpeptidase-like"/>
    <property type="match status" value="1"/>
</dbReference>
<comment type="caution">
    <text evidence="5">The sequence shown here is derived from an EMBL/GenBank/DDBJ whole genome shotgun (WGS) entry which is preliminary data.</text>
</comment>
<dbReference type="EC" id="3.5.2.6" evidence="3"/>
<dbReference type="GO" id="GO:0046677">
    <property type="term" value="P:response to antibiotic"/>
    <property type="evidence" value="ECO:0007669"/>
    <property type="project" value="InterPro"/>
</dbReference>
<dbReference type="Proteomes" id="UP001155128">
    <property type="component" value="Unassembled WGS sequence"/>
</dbReference>
<feature type="domain" description="Beta-lactamase class A catalytic" evidence="4">
    <location>
        <begin position="62"/>
        <end position="276"/>
    </location>
</feature>
<dbReference type="InterPro" id="IPR012338">
    <property type="entry name" value="Beta-lactam/transpept-like"/>
</dbReference>
<keyword evidence="6" id="KW-1185">Reference proteome</keyword>
<evidence type="ECO:0000313" key="5">
    <source>
        <dbReference type="EMBL" id="MCM8556808.1"/>
    </source>
</evidence>
<name>A0A9X2J117_9SPHN</name>
<evidence type="ECO:0000313" key="6">
    <source>
        <dbReference type="Proteomes" id="UP001155128"/>
    </source>
</evidence>
<reference evidence="5" key="1">
    <citation type="submission" date="2022-06" db="EMBL/GenBank/DDBJ databases">
        <title>Sphingomicrobium sedimins sp. nov., a marine bacterium isolated from tidal flat.</title>
        <authorList>
            <person name="Kim C.-H."/>
            <person name="Yoo Y."/>
            <person name="Kim J.-J."/>
        </authorList>
    </citation>
    <scope>NUCLEOTIDE SEQUENCE</scope>
    <source>
        <strain evidence="5">GRR-S6-50</strain>
    </source>
</reference>
<dbReference type="InterPro" id="IPR000871">
    <property type="entry name" value="Beta-lactam_class-A"/>
</dbReference>
<organism evidence="5 6">
    <name type="scientific">Sphingomicrobium sediminis</name>
    <dbReference type="NCBI Taxonomy" id="2950949"/>
    <lineage>
        <taxon>Bacteria</taxon>
        <taxon>Pseudomonadati</taxon>
        <taxon>Pseudomonadota</taxon>
        <taxon>Alphaproteobacteria</taxon>
        <taxon>Sphingomonadales</taxon>
        <taxon>Sphingomonadaceae</taxon>
        <taxon>Sphingomicrobium</taxon>
    </lineage>
</organism>
<dbReference type="GO" id="GO:0008800">
    <property type="term" value="F:beta-lactamase activity"/>
    <property type="evidence" value="ECO:0007669"/>
    <property type="project" value="UniProtKB-EC"/>
</dbReference>
<protein>
    <recommendedName>
        <fullName evidence="3">beta-lactamase</fullName>
        <ecNumber evidence="3">3.5.2.6</ecNumber>
    </recommendedName>
</protein>
<dbReference type="Gene3D" id="3.40.710.10">
    <property type="entry name" value="DD-peptidase/beta-lactamase superfamily"/>
    <property type="match status" value="1"/>
</dbReference>
<proteinExistence type="inferred from homology"/>
<evidence type="ECO:0000256" key="2">
    <source>
        <dbReference type="ARBA" id="ARBA00009009"/>
    </source>
</evidence>
<dbReference type="NCBIfam" id="NF033103">
    <property type="entry name" value="bla_class_A"/>
    <property type="match status" value="1"/>
</dbReference>
<dbReference type="Pfam" id="PF13354">
    <property type="entry name" value="Beta-lactamase2"/>
    <property type="match status" value="1"/>
</dbReference>
<dbReference type="EMBL" id="JAMSHT010000001">
    <property type="protein sequence ID" value="MCM8556808.1"/>
    <property type="molecule type" value="Genomic_DNA"/>
</dbReference>